<keyword evidence="4 5" id="KW-0862">Zinc</keyword>
<feature type="non-terminal residue" evidence="8">
    <location>
        <position position="468"/>
    </location>
</feature>
<dbReference type="InterPro" id="IPR036855">
    <property type="entry name" value="Znf_CCCH_sf"/>
</dbReference>
<dbReference type="PANTHER" id="PTHR11224">
    <property type="entry name" value="MAKORIN-RELATED"/>
    <property type="match status" value="1"/>
</dbReference>
<feature type="domain" description="C3H1-type" evidence="7">
    <location>
        <begin position="4"/>
        <end position="31"/>
    </location>
</feature>
<accession>A0A5C3M6L2</accession>
<dbReference type="GO" id="GO:0061630">
    <property type="term" value="F:ubiquitin protein ligase activity"/>
    <property type="evidence" value="ECO:0007669"/>
    <property type="project" value="InterPro"/>
</dbReference>
<dbReference type="GO" id="GO:0000209">
    <property type="term" value="P:protein polyubiquitination"/>
    <property type="evidence" value="ECO:0007669"/>
    <property type="project" value="InterPro"/>
</dbReference>
<dbReference type="InterPro" id="IPR000571">
    <property type="entry name" value="Znf_CCCH"/>
</dbReference>
<gene>
    <name evidence="8" type="ORF">BDQ12DRAFT_521095</name>
</gene>
<evidence type="ECO:0000313" key="8">
    <source>
        <dbReference type="EMBL" id="TFK40016.1"/>
    </source>
</evidence>
<feature type="zinc finger region" description="C3H1-type" evidence="5">
    <location>
        <begin position="354"/>
        <end position="381"/>
    </location>
</feature>
<dbReference type="SMART" id="SM00356">
    <property type="entry name" value="ZnF_C3H1"/>
    <property type="match status" value="5"/>
</dbReference>
<dbReference type="Proteomes" id="UP000308652">
    <property type="component" value="Unassembled WGS sequence"/>
</dbReference>
<keyword evidence="2" id="KW-0677">Repeat</keyword>
<feature type="domain" description="C3H1-type" evidence="7">
    <location>
        <begin position="354"/>
        <end position="381"/>
    </location>
</feature>
<feature type="domain" description="C3H1-type" evidence="7">
    <location>
        <begin position="38"/>
        <end position="65"/>
    </location>
</feature>
<dbReference type="SUPFAM" id="SSF90229">
    <property type="entry name" value="CCCH zinc finger"/>
    <property type="match status" value="2"/>
</dbReference>
<dbReference type="EMBL" id="ML213598">
    <property type="protein sequence ID" value="TFK40016.1"/>
    <property type="molecule type" value="Genomic_DNA"/>
</dbReference>
<keyword evidence="9" id="KW-1185">Reference proteome</keyword>
<dbReference type="Pfam" id="PF18044">
    <property type="entry name" value="zf-CCCH_4"/>
    <property type="match status" value="1"/>
</dbReference>
<dbReference type="PANTHER" id="PTHR11224:SF10">
    <property type="entry name" value="IP09428P-RELATED"/>
    <property type="match status" value="1"/>
</dbReference>
<evidence type="ECO:0000256" key="4">
    <source>
        <dbReference type="ARBA" id="ARBA00022833"/>
    </source>
</evidence>
<evidence type="ECO:0000256" key="5">
    <source>
        <dbReference type="PROSITE-ProRule" id="PRU00723"/>
    </source>
</evidence>
<evidence type="ECO:0000256" key="3">
    <source>
        <dbReference type="ARBA" id="ARBA00022771"/>
    </source>
</evidence>
<protein>
    <recommendedName>
        <fullName evidence="7">C3H1-type domain-containing protein</fullName>
    </recommendedName>
</protein>
<sequence>MSQPVFPQVCVYHLKNTCQRGTSCPYSHEANASPSSLSMGKKPCPYFQKGTCAFGEKCIQSHEAIAEPVRPQRDKTPRVSIPQLASPVVKVRSSSEEGNSSTDSIPAGNPSLTRFGSSSQSKSSNSGTKASDDSVQRSPCFFFLQTGKCANSDTCKFAHSFEHDHVSKVQTSTSVPSDDEGNRPPSPSDSISDTPITSFEFPTVQVSPYSEEEITEQAQYDDDRPWEREEIHGDQSGSGGSGGSYRDDEDSGYQEEHNQAKGRNSYDHSLYDNKKFVRSHSAEKTRSSADPGSQERNDGWNEANSSAIGHDLAPLSPRQYSTQQPLSTVSAIPPYPHVSEVVPHWSQYADPHANPVTAFCKALARGQCFQGENCLFRHSLTPAEYTLLFKDPQPNLWTLDVRAKRSVHPQIEATAPVEQIRALTVPLIAKVCTFYPLGKCRNGEACPYAHVDSAPSPAISGTQNDSNS</sequence>
<evidence type="ECO:0000256" key="1">
    <source>
        <dbReference type="ARBA" id="ARBA00022723"/>
    </source>
</evidence>
<feature type="compositionally biased region" description="Basic and acidic residues" evidence="6">
    <location>
        <begin position="221"/>
        <end position="233"/>
    </location>
</feature>
<name>A0A5C3M6L2_9AGAR</name>
<feature type="compositionally biased region" description="Low complexity" evidence="6">
    <location>
        <begin position="117"/>
        <end position="126"/>
    </location>
</feature>
<evidence type="ECO:0000313" key="9">
    <source>
        <dbReference type="Proteomes" id="UP000308652"/>
    </source>
</evidence>
<feature type="compositionally biased region" description="Polar residues" evidence="6">
    <location>
        <begin position="318"/>
        <end position="327"/>
    </location>
</feature>
<feature type="region of interest" description="Disordered" evidence="6">
    <location>
        <begin position="68"/>
        <end position="134"/>
    </location>
</feature>
<organism evidence="8 9">
    <name type="scientific">Crucibulum laeve</name>
    <dbReference type="NCBI Taxonomy" id="68775"/>
    <lineage>
        <taxon>Eukaryota</taxon>
        <taxon>Fungi</taxon>
        <taxon>Dikarya</taxon>
        <taxon>Basidiomycota</taxon>
        <taxon>Agaricomycotina</taxon>
        <taxon>Agaricomycetes</taxon>
        <taxon>Agaricomycetidae</taxon>
        <taxon>Agaricales</taxon>
        <taxon>Agaricineae</taxon>
        <taxon>Nidulariaceae</taxon>
        <taxon>Crucibulum</taxon>
    </lineage>
</organism>
<feature type="region of interest" description="Disordered" evidence="6">
    <location>
        <begin position="168"/>
        <end position="327"/>
    </location>
</feature>
<dbReference type="InterPro" id="IPR041367">
    <property type="entry name" value="Znf-CCCH_4"/>
</dbReference>
<dbReference type="Pfam" id="PF00642">
    <property type="entry name" value="zf-CCCH"/>
    <property type="match status" value="1"/>
</dbReference>
<feature type="zinc finger region" description="C3H1-type" evidence="5">
    <location>
        <begin position="38"/>
        <end position="65"/>
    </location>
</feature>
<dbReference type="Pfam" id="PF14608">
    <property type="entry name" value="zf-CCCH_2"/>
    <property type="match status" value="2"/>
</dbReference>
<feature type="zinc finger region" description="C3H1-type" evidence="5">
    <location>
        <begin position="426"/>
        <end position="453"/>
    </location>
</feature>
<evidence type="ECO:0000259" key="7">
    <source>
        <dbReference type="PROSITE" id="PS50103"/>
    </source>
</evidence>
<evidence type="ECO:0000256" key="6">
    <source>
        <dbReference type="SAM" id="MobiDB-lite"/>
    </source>
</evidence>
<dbReference type="GO" id="GO:0008270">
    <property type="term" value="F:zinc ion binding"/>
    <property type="evidence" value="ECO:0007669"/>
    <property type="project" value="UniProtKB-KW"/>
</dbReference>
<feature type="compositionally biased region" description="Low complexity" evidence="6">
    <location>
        <begin position="188"/>
        <end position="198"/>
    </location>
</feature>
<feature type="domain" description="C3H1-type" evidence="7">
    <location>
        <begin position="134"/>
        <end position="162"/>
    </location>
</feature>
<evidence type="ECO:0000256" key="2">
    <source>
        <dbReference type="ARBA" id="ARBA00022737"/>
    </source>
</evidence>
<dbReference type="STRING" id="68775.A0A5C3M6L2"/>
<dbReference type="AlphaFoldDB" id="A0A5C3M6L2"/>
<reference evidence="8 9" key="1">
    <citation type="journal article" date="2019" name="Nat. Ecol. Evol.">
        <title>Megaphylogeny resolves global patterns of mushroom evolution.</title>
        <authorList>
            <person name="Varga T."/>
            <person name="Krizsan K."/>
            <person name="Foldi C."/>
            <person name="Dima B."/>
            <person name="Sanchez-Garcia M."/>
            <person name="Sanchez-Ramirez S."/>
            <person name="Szollosi G.J."/>
            <person name="Szarkandi J.G."/>
            <person name="Papp V."/>
            <person name="Albert L."/>
            <person name="Andreopoulos W."/>
            <person name="Angelini C."/>
            <person name="Antonin V."/>
            <person name="Barry K.W."/>
            <person name="Bougher N.L."/>
            <person name="Buchanan P."/>
            <person name="Buyck B."/>
            <person name="Bense V."/>
            <person name="Catcheside P."/>
            <person name="Chovatia M."/>
            <person name="Cooper J."/>
            <person name="Damon W."/>
            <person name="Desjardin D."/>
            <person name="Finy P."/>
            <person name="Geml J."/>
            <person name="Haridas S."/>
            <person name="Hughes K."/>
            <person name="Justo A."/>
            <person name="Karasinski D."/>
            <person name="Kautmanova I."/>
            <person name="Kiss B."/>
            <person name="Kocsube S."/>
            <person name="Kotiranta H."/>
            <person name="LaButti K.M."/>
            <person name="Lechner B.E."/>
            <person name="Liimatainen K."/>
            <person name="Lipzen A."/>
            <person name="Lukacs Z."/>
            <person name="Mihaltcheva S."/>
            <person name="Morgado L.N."/>
            <person name="Niskanen T."/>
            <person name="Noordeloos M.E."/>
            <person name="Ohm R.A."/>
            <person name="Ortiz-Santana B."/>
            <person name="Ovrebo C."/>
            <person name="Racz N."/>
            <person name="Riley R."/>
            <person name="Savchenko A."/>
            <person name="Shiryaev A."/>
            <person name="Soop K."/>
            <person name="Spirin V."/>
            <person name="Szebenyi C."/>
            <person name="Tomsovsky M."/>
            <person name="Tulloss R.E."/>
            <person name="Uehling J."/>
            <person name="Grigoriev I.V."/>
            <person name="Vagvolgyi C."/>
            <person name="Papp T."/>
            <person name="Martin F.M."/>
            <person name="Miettinen O."/>
            <person name="Hibbett D.S."/>
            <person name="Nagy L.G."/>
        </authorList>
    </citation>
    <scope>NUCLEOTIDE SEQUENCE [LARGE SCALE GENOMIC DNA]</scope>
    <source>
        <strain evidence="8 9">CBS 166.37</strain>
    </source>
</reference>
<dbReference type="PROSITE" id="PS50103">
    <property type="entry name" value="ZF_C3H1"/>
    <property type="match status" value="5"/>
</dbReference>
<keyword evidence="1 5" id="KW-0479">Metal-binding</keyword>
<feature type="zinc finger region" description="C3H1-type" evidence="5">
    <location>
        <begin position="134"/>
        <end position="162"/>
    </location>
</feature>
<dbReference type="InterPro" id="IPR045072">
    <property type="entry name" value="MKRN-like"/>
</dbReference>
<keyword evidence="3 5" id="KW-0863">Zinc-finger</keyword>
<feature type="domain" description="C3H1-type" evidence="7">
    <location>
        <begin position="426"/>
        <end position="453"/>
    </location>
</feature>
<feature type="zinc finger region" description="C3H1-type" evidence="5">
    <location>
        <begin position="4"/>
        <end position="31"/>
    </location>
</feature>
<feature type="compositionally biased region" description="Basic and acidic residues" evidence="6">
    <location>
        <begin position="254"/>
        <end position="299"/>
    </location>
</feature>
<dbReference type="Gene3D" id="4.10.1000.10">
    <property type="entry name" value="Zinc finger, CCCH-type"/>
    <property type="match status" value="3"/>
</dbReference>
<proteinExistence type="predicted"/>
<dbReference type="OrthoDB" id="2129491at2759"/>